<dbReference type="PANTHER" id="PTHR22835:SF546">
    <property type="entry name" value="GDSL-LIKE LIPASE_ACYLHYDROLASE"/>
    <property type="match status" value="1"/>
</dbReference>
<dbReference type="InterPro" id="IPR001087">
    <property type="entry name" value="GDSL"/>
</dbReference>
<dbReference type="SUPFAM" id="SSF52266">
    <property type="entry name" value="SGNH hydrolase"/>
    <property type="match status" value="1"/>
</dbReference>
<keyword evidence="2 5" id="KW-0732">Signal</keyword>
<evidence type="ECO:0000256" key="1">
    <source>
        <dbReference type="ARBA" id="ARBA00008668"/>
    </source>
</evidence>
<dbReference type="InterPro" id="IPR035669">
    <property type="entry name" value="SGNH_plant_lipase-like"/>
</dbReference>
<evidence type="ECO:0000256" key="3">
    <source>
        <dbReference type="ARBA" id="ARBA00022801"/>
    </source>
</evidence>
<evidence type="ECO:0000256" key="4">
    <source>
        <dbReference type="ARBA" id="ARBA00023180"/>
    </source>
</evidence>
<dbReference type="PANTHER" id="PTHR22835">
    <property type="entry name" value="ZINC FINGER FYVE DOMAIN CONTAINING PROTEIN"/>
    <property type="match status" value="1"/>
</dbReference>
<protein>
    <recommendedName>
        <fullName evidence="8">GDSL esterase/lipase</fullName>
    </recommendedName>
</protein>
<comment type="similarity">
    <text evidence="1">Belongs to the 'GDSL' lipolytic enzyme family.</text>
</comment>
<dbReference type="Gene3D" id="3.40.50.1110">
    <property type="entry name" value="SGNH hydrolase"/>
    <property type="match status" value="3"/>
</dbReference>
<dbReference type="EMBL" id="OU503038">
    <property type="protein sequence ID" value="CAI9758565.1"/>
    <property type="molecule type" value="Genomic_DNA"/>
</dbReference>
<dbReference type="Pfam" id="PF00657">
    <property type="entry name" value="Lipase_GDSL"/>
    <property type="match status" value="3"/>
</dbReference>
<dbReference type="CDD" id="cd01837">
    <property type="entry name" value="SGNH_plant_lipase_like"/>
    <property type="match status" value="2"/>
</dbReference>
<name>A0AAD1YZD9_9LAMI</name>
<accession>A0AAD1YZD9</accession>
<dbReference type="AlphaFoldDB" id="A0AAD1YZD9"/>
<evidence type="ECO:0000313" key="6">
    <source>
        <dbReference type="EMBL" id="CAI9758565.1"/>
    </source>
</evidence>
<dbReference type="Proteomes" id="UP000834106">
    <property type="component" value="Chromosome 3"/>
</dbReference>
<gene>
    <name evidence="6" type="ORF">FPE_LOCUS5995</name>
</gene>
<feature type="chain" id="PRO_5042166785" description="GDSL esterase/lipase" evidence="5">
    <location>
        <begin position="24"/>
        <end position="898"/>
    </location>
</feature>
<organism evidence="6 7">
    <name type="scientific">Fraxinus pennsylvanica</name>
    <dbReference type="NCBI Taxonomy" id="56036"/>
    <lineage>
        <taxon>Eukaryota</taxon>
        <taxon>Viridiplantae</taxon>
        <taxon>Streptophyta</taxon>
        <taxon>Embryophyta</taxon>
        <taxon>Tracheophyta</taxon>
        <taxon>Spermatophyta</taxon>
        <taxon>Magnoliopsida</taxon>
        <taxon>eudicotyledons</taxon>
        <taxon>Gunneridae</taxon>
        <taxon>Pentapetalae</taxon>
        <taxon>asterids</taxon>
        <taxon>lamiids</taxon>
        <taxon>Lamiales</taxon>
        <taxon>Oleaceae</taxon>
        <taxon>Oleeae</taxon>
        <taxon>Fraxinus</taxon>
    </lineage>
</organism>
<dbReference type="GO" id="GO:0016788">
    <property type="term" value="F:hydrolase activity, acting on ester bonds"/>
    <property type="evidence" value="ECO:0007669"/>
    <property type="project" value="InterPro"/>
</dbReference>
<proteinExistence type="inferred from homology"/>
<feature type="signal peptide" evidence="5">
    <location>
        <begin position="1"/>
        <end position="23"/>
    </location>
</feature>
<evidence type="ECO:0000313" key="7">
    <source>
        <dbReference type="Proteomes" id="UP000834106"/>
    </source>
</evidence>
<sequence length="898" mass="100054">MECARTVFFTLVLSLAWVRGAEEAWIHAAPPCDFPATYNFGDSNSDTGGASATFGPIPPPYGQSFFRRPAGRASDGRLIIDFIAEHLGMPHLSSYLDSIGANYRHGANFASGGSTIRRQNESIFENGSSPFSLDIQIAQFDQFKERTSELYRQDKNSYDMSKLPRPREFSRALYTFDIGQNDLATGFGKLISVQLKAAIPDIVNQFAMAVTHLYQRGARAFWIHNTGPIGCLPAAAFYIQNPKPGFLDKYGCIRAQNKMAIEFNRQLKTRVTKLRQELPHAALVYVDTYTAKYHLIRKAKYYGFMDPTKICCGHHEKNINVWCGQRSIINNTEIFGGSCSSPSTYISWDGVYYSQAANHWIADNILNGSFSDPPKPIDHACLKHKIHGANFATSGATIMRPNETWFETWASPFNLEIQVEQYIQFKHRTAYLYNQGQNNVGAGVRKSSLELQQAAIPKIVNQFIAQVRDPLPAYFDEHGCIKNQNDVAIGLNKKLEDKIIKLSIKLSEAAIIYVDMYSVKHELISKAKNLVLSKYIIANADENTIDCHYPAIYNFGDSNSDTGGISAAFYPAGSPSGETYFHRPAGRASDGRLIIDFIADHLGLPYLSAYLDSIGTNFSHGANFATGGATTMRPNESWFETGVSPFNLEIQVEHYTQFKERTAYIYNQDKELSKRSRLPKPDDFSKALFTLDIGQNDVAAGIRKLSFELQQAAIPKIASQFIAQVRNLYQRGARTIWIHNTGPIGCLPVTIVKVQDPVPGDLDEHGCVKNQNDIAIGLNKQLKDEIIKLRIELSEAVIIYVDMYSVKYELISNAKNQGFEDSFKICCGYHGIGYDVWCGNKGTVNGSEVYAGSCSNPSTVISWDGVHYSEAANHWIANRIVNGSLSDPPISIKRACHK</sequence>
<evidence type="ECO:0000256" key="5">
    <source>
        <dbReference type="SAM" id="SignalP"/>
    </source>
</evidence>
<keyword evidence="4" id="KW-0325">Glycoprotein</keyword>
<keyword evidence="3" id="KW-0378">Hydrolase</keyword>
<reference evidence="6" key="1">
    <citation type="submission" date="2023-05" db="EMBL/GenBank/DDBJ databases">
        <authorList>
            <person name="Huff M."/>
        </authorList>
    </citation>
    <scope>NUCLEOTIDE SEQUENCE</scope>
</reference>
<evidence type="ECO:0008006" key="8">
    <source>
        <dbReference type="Google" id="ProtNLM"/>
    </source>
</evidence>
<dbReference type="InterPro" id="IPR036514">
    <property type="entry name" value="SGNH_hydro_sf"/>
</dbReference>
<evidence type="ECO:0000256" key="2">
    <source>
        <dbReference type="ARBA" id="ARBA00022729"/>
    </source>
</evidence>
<keyword evidence="7" id="KW-1185">Reference proteome</keyword>